<proteinExistence type="predicted"/>
<feature type="compositionally biased region" description="Basic residues" evidence="1">
    <location>
        <begin position="145"/>
        <end position="155"/>
    </location>
</feature>
<name>A0A7S4IPX6_9STRA</name>
<sequence>MDCTSLMDPLPHHPANGDELAMLDCFDPDDPEMSEFLVGGVGEFSDTVDVVALDLPPLSETSSAQHEDVETTAEQDALLEPPFLPLVSDDASMCSAAPPSQTSDDASMCSAASAASGAKRPRRRSLTHAPPPPRSKPRQQQAPQQHRRQQQHPRLQRACSTLVNGGSSSGNGNNGEYNAMLTKLAASMKRSEMSRANVMRQRQSLQNRPTPTPVASSSSMGMASPAQQRASVTSTSASAAQQQQQQQQRSVPHFQSMIGLSGFLNGQRSTLTSGLEQSRMQLKAYMTQVNRLNSM</sequence>
<dbReference type="EMBL" id="HBKQ01020436">
    <property type="protein sequence ID" value="CAE2235908.1"/>
    <property type="molecule type" value="Transcribed_RNA"/>
</dbReference>
<accession>A0A7S4IPX6</accession>
<feature type="compositionally biased region" description="Polar residues" evidence="1">
    <location>
        <begin position="200"/>
        <end position="209"/>
    </location>
</feature>
<gene>
    <name evidence="2" type="ORF">OAUR00152_LOCUS13818</name>
</gene>
<evidence type="ECO:0000313" key="2">
    <source>
        <dbReference type="EMBL" id="CAE2235908.1"/>
    </source>
</evidence>
<feature type="compositionally biased region" description="Low complexity" evidence="1">
    <location>
        <begin position="103"/>
        <end position="118"/>
    </location>
</feature>
<protein>
    <submittedName>
        <fullName evidence="2">Uncharacterized protein</fullName>
    </submittedName>
</protein>
<dbReference type="AlphaFoldDB" id="A0A7S4IPX6"/>
<organism evidence="2">
    <name type="scientific">Odontella aurita</name>
    <dbReference type="NCBI Taxonomy" id="265563"/>
    <lineage>
        <taxon>Eukaryota</taxon>
        <taxon>Sar</taxon>
        <taxon>Stramenopiles</taxon>
        <taxon>Ochrophyta</taxon>
        <taxon>Bacillariophyta</taxon>
        <taxon>Mediophyceae</taxon>
        <taxon>Biddulphiophycidae</taxon>
        <taxon>Eupodiscales</taxon>
        <taxon>Odontellaceae</taxon>
        <taxon>Odontella</taxon>
    </lineage>
</organism>
<feature type="compositionally biased region" description="Low complexity" evidence="1">
    <location>
        <begin position="215"/>
        <end position="251"/>
    </location>
</feature>
<feature type="region of interest" description="Disordered" evidence="1">
    <location>
        <begin position="188"/>
        <end position="252"/>
    </location>
</feature>
<evidence type="ECO:0000256" key="1">
    <source>
        <dbReference type="SAM" id="MobiDB-lite"/>
    </source>
</evidence>
<feature type="region of interest" description="Disordered" evidence="1">
    <location>
        <begin position="90"/>
        <end position="155"/>
    </location>
</feature>
<reference evidence="2" key="1">
    <citation type="submission" date="2021-01" db="EMBL/GenBank/DDBJ databases">
        <authorList>
            <person name="Corre E."/>
            <person name="Pelletier E."/>
            <person name="Niang G."/>
            <person name="Scheremetjew M."/>
            <person name="Finn R."/>
            <person name="Kale V."/>
            <person name="Holt S."/>
            <person name="Cochrane G."/>
            <person name="Meng A."/>
            <person name="Brown T."/>
            <person name="Cohen L."/>
        </authorList>
    </citation>
    <scope>NUCLEOTIDE SEQUENCE</scope>
    <source>
        <strain evidence="2">Isolate 1302-5</strain>
    </source>
</reference>